<dbReference type="GO" id="GO:0008233">
    <property type="term" value="F:peptidase activity"/>
    <property type="evidence" value="ECO:0007669"/>
    <property type="project" value="UniProtKB-KW"/>
</dbReference>
<name>A0A1X7HP83_9BACL</name>
<evidence type="ECO:0000313" key="2">
    <source>
        <dbReference type="Proteomes" id="UP000192940"/>
    </source>
</evidence>
<reference evidence="1 2" key="1">
    <citation type="submission" date="2017-04" db="EMBL/GenBank/DDBJ databases">
        <authorList>
            <person name="Afonso C.L."/>
            <person name="Miller P.J."/>
            <person name="Scott M.A."/>
            <person name="Spackman E."/>
            <person name="Goraichik I."/>
            <person name="Dimitrov K.M."/>
            <person name="Suarez D.L."/>
            <person name="Swayne D.E."/>
        </authorList>
    </citation>
    <scope>NUCLEOTIDE SEQUENCE [LARGE SCALE GENOMIC DNA]</scope>
    <source>
        <strain evidence="1 2">N3/975</strain>
    </source>
</reference>
<dbReference type="EMBL" id="LT840184">
    <property type="protein sequence ID" value="SMF90398.1"/>
    <property type="molecule type" value="Genomic_DNA"/>
</dbReference>
<dbReference type="AlphaFoldDB" id="A0A1X7HP83"/>
<dbReference type="GO" id="GO:0006508">
    <property type="term" value="P:proteolysis"/>
    <property type="evidence" value="ECO:0007669"/>
    <property type="project" value="UniProtKB-KW"/>
</dbReference>
<keyword evidence="2" id="KW-1185">Reference proteome</keyword>
<accession>A0A1X7HP83</accession>
<proteinExistence type="predicted"/>
<organism evidence="1 2">
    <name type="scientific">Paenibacillus uliginis N3/975</name>
    <dbReference type="NCBI Taxonomy" id="1313296"/>
    <lineage>
        <taxon>Bacteria</taxon>
        <taxon>Bacillati</taxon>
        <taxon>Bacillota</taxon>
        <taxon>Bacilli</taxon>
        <taxon>Bacillales</taxon>
        <taxon>Paenibacillaceae</taxon>
        <taxon>Paenibacillus</taxon>
    </lineage>
</organism>
<sequence length="170" mass="19970">MMLEIKLAKSLMENEEGMNHLWIQILRDEKVESQKSELDIQLPNGVYRSRNLNGYVENEREQIVLDVQDKEVMIEIFTQNAIACGEMTISVTLFSRETSVSKEIPIHLVNENEMDMVEIDEQVVERIKELSNTNNPPNNEETNVLFIQPKVLETRDNEFSYLEKKYRVDY</sequence>
<keyword evidence="1" id="KW-0378">Hydrolase</keyword>
<dbReference type="RefSeq" id="WP_208915692.1">
    <property type="nucleotide sequence ID" value="NZ_LT840184.1"/>
</dbReference>
<dbReference type="STRING" id="1313296.SAMN05661091_5021"/>
<gene>
    <name evidence="1" type="ORF">SAMN05661091_5021</name>
</gene>
<keyword evidence="1" id="KW-0645">Protease</keyword>
<evidence type="ECO:0000313" key="1">
    <source>
        <dbReference type="EMBL" id="SMF90398.1"/>
    </source>
</evidence>
<protein>
    <submittedName>
        <fullName evidence="1">ATP-dependent Clp protease, protease subunit</fullName>
    </submittedName>
</protein>
<dbReference type="Proteomes" id="UP000192940">
    <property type="component" value="Chromosome I"/>
</dbReference>